<proteinExistence type="predicted"/>
<reference evidence="2 3" key="1">
    <citation type="journal article" date="2017" name="Nat. Commun.">
        <title>Genome assembly with in vitro proximity ligation data and whole-genome triplication in lettuce.</title>
        <authorList>
            <person name="Reyes-Chin-Wo S."/>
            <person name="Wang Z."/>
            <person name="Yang X."/>
            <person name="Kozik A."/>
            <person name="Arikit S."/>
            <person name="Song C."/>
            <person name="Xia L."/>
            <person name="Froenicke L."/>
            <person name="Lavelle D.O."/>
            <person name="Truco M.J."/>
            <person name="Xia R."/>
            <person name="Zhu S."/>
            <person name="Xu C."/>
            <person name="Xu H."/>
            <person name="Xu X."/>
            <person name="Cox K."/>
            <person name="Korf I."/>
            <person name="Meyers B.C."/>
            <person name="Michelmore R.W."/>
        </authorList>
    </citation>
    <scope>NUCLEOTIDE SEQUENCE [LARGE SCALE GENOMIC DNA]</scope>
    <source>
        <strain evidence="3">cv. Salinas</strain>
        <tissue evidence="2">Seedlings</tissue>
    </source>
</reference>
<evidence type="ECO:0000259" key="1">
    <source>
        <dbReference type="Pfam" id="PF24626"/>
    </source>
</evidence>
<protein>
    <recommendedName>
        <fullName evidence="1">Tf2-1-like SH3-like domain-containing protein</fullName>
    </recommendedName>
</protein>
<dbReference type="EMBL" id="NBSK02000004">
    <property type="protein sequence ID" value="KAJ0208894.1"/>
    <property type="molecule type" value="Genomic_DNA"/>
</dbReference>
<dbReference type="AlphaFoldDB" id="A0A9R1XG58"/>
<organism evidence="2 3">
    <name type="scientific">Lactuca sativa</name>
    <name type="common">Garden lettuce</name>
    <dbReference type="NCBI Taxonomy" id="4236"/>
    <lineage>
        <taxon>Eukaryota</taxon>
        <taxon>Viridiplantae</taxon>
        <taxon>Streptophyta</taxon>
        <taxon>Embryophyta</taxon>
        <taxon>Tracheophyta</taxon>
        <taxon>Spermatophyta</taxon>
        <taxon>Magnoliopsida</taxon>
        <taxon>eudicotyledons</taxon>
        <taxon>Gunneridae</taxon>
        <taxon>Pentapetalae</taxon>
        <taxon>asterids</taxon>
        <taxon>campanulids</taxon>
        <taxon>Asterales</taxon>
        <taxon>Asteraceae</taxon>
        <taxon>Cichorioideae</taxon>
        <taxon>Cichorieae</taxon>
        <taxon>Lactucinae</taxon>
        <taxon>Lactuca</taxon>
    </lineage>
</organism>
<dbReference type="PANTHER" id="PTHR46148:SF59">
    <property type="entry name" value="NUCLEOTIDYLTRANSFERASE, RIBONUCLEASE H"/>
    <property type="match status" value="1"/>
</dbReference>
<sequence length="286" mass="33447">MAPYQAMYTQKCRTPSYWLEAGEKQFMGLEIVHQTTEKLKIIRERMLPAQDRQKSYADKKRRPMTFEVGDSVLLKVSPWKGLIRFGKRGKLSPRFIGPFKVLHRVGNQAYKLELPEELNGIHNTFHVYYLRKFMGEVPDMIPLLELIIDENKRGNSLVITIFHVVFLRVITDDDFRDLLDKVPHAKEQINESYKKDLEEYKGSKSGFKLSSFLHKTTEGALESQSIHIPSTFHHKNREDEEELEEVTYEGDDEVKRKYFPFSTLIEILKQKTGRDDIDVGKVRPIV</sequence>
<accession>A0A9R1XG58</accession>
<comment type="caution">
    <text evidence="2">The sequence shown here is derived from an EMBL/GenBank/DDBJ whole genome shotgun (WGS) entry which is preliminary data.</text>
</comment>
<name>A0A9R1XG58_LACSA</name>
<evidence type="ECO:0000313" key="3">
    <source>
        <dbReference type="Proteomes" id="UP000235145"/>
    </source>
</evidence>
<feature type="domain" description="Tf2-1-like SH3-like" evidence="1">
    <location>
        <begin position="69"/>
        <end position="133"/>
    </location>
</feature>
<dbReference type="InterPro" id="IPR056924">
    <property type="entry name" value="SH3_Tf2-1"/>
</dbReference>
<dbReference type="Pfam" id="PF24626">
    <property type="entry name" value="SH3_Tf2-1"/>
    <property type="match status" value="1"/>
</dbReference>
<evidence type="ECO:0000313" key="2">
    <source>
        <dbReference type="EMBL" id="KAJ0208894.1"/>
    </source>
</evidence>
<dbReference type="PANTHER" id="PTHR46148">
    <property type="entry name" value="CHROMO DOMAIN-CONTAINING PROTEIN"/>
    <property type="match status" value="1"/>
</dbReference>
<keyword evidence="3" id="KW-1185">Reference proteome</keyword>
<dbReference type="Proteomes" id="UP000235145">
    <property type="component" value="Unassembled WGS sequence"/>
</dbReference>
<gene>
    <name evidence="2" type="ORF">LSAT_V11C400177610</name>
</gene>